<evidence type="ECO:0000259" key="2">
    <source>
        <dbReference type="Pfam" id="PF07522"/>
    </source>
</evidence>
<reference evidence="3" key="1">
    <citation type="submission" date="2022-07" db="EMBL/GenBank/DDBJ databases">
        <title>Genome Sequence of Agrocybe chaxingu.</title>
        <authorList>
            <person name="Buettner E."/>
        </authorList>
    </citation>
    <scope>NUCLEOTIDE SEQUENCE</scope>
    <source>
        <strain evidence="3">MP-N11</strain>
    </source>
</reference>
<gene>
    <name evidence="3" type="ORF">NLJ89_g1591</name>
</gene>
<dbReference type="EMBL" id="JANKHO010000084">
    <property type="protein sequence ID" value="KAJ3515705.1"/>
    <property type="molecule type" value="Genomic_DNA"/>
</dbReference>
<dbReference type="InterPro" id="IPR011084">
    <property type="entry name" value="DRMBL"/>
</dbReference>
<proteinExistence type="predicted"/>
<comment type="caution">
    <text evidence="3">The sequence shown here is derived from an EMBL/GenBank/DDBJ whole genome shotgun (WGS) entry which is preliminary data.</text>
</comment>
<feature type="compositionally biased region" description="Polar residues" evidence="1">
    <location>
        <begin position="673"/>
        <end position="684"/>
    </location>
</feature>
<accession>A0A9W8MZS5</accession>
<feature type="compositionally biased region" description="Polar residues" evidence="1">
    <location>
        <begin position="413"/>
        <end position="429"/>
    </location>
</feature>
<feature type="domain" description="DNA repair metallo-beta-lactamase" evidence="2">
    <location>
        <begin position="17"/>
        <end position="67"/>
    </location>
</feature>
<feature type="compositionally biased region" description="Basic and acidic residues" evidence="1">
    <location>
        <begin position="647"/>
        <end position="658"/>
    </location>
</feature>
<dbReference type="OrthoDB" id="5561659at2759"/>
<dbReference type="Pfam" id="PF07522">
    <property type="entry name" value="DRMBL"/>
    <property type="match status" value="1"/>
</dbReference>
<organism evidence="3 4">
    <name type="scientific">Agrocybe chaxingu</name>
    <dbReference type="NCBI Taxonomy" id="84603"/>
    <lineage>
        <taxon>Eukaryota</taxon>
        <taxon>Fungi</taxon>
        <taxon>Dikarya</taxon>
        <taxon>Basidiomycota</taxon>
        <taxon>Agaricomycotina</taxon>
        <taxon>Agaricomycetes</taxon>
        <taxon>Agaricomycetidae</taxon>
        <taxon>Agaricales</taxon>
        <taxon>Agaricineae</taxon>
        <taxon>Strophariaceae</taxon>
        <taxon>Agrocybe</taxon>
    </lineage>
</organism>
<sequence length="684" mass="75046">MGKRVVYVNPVTMSDVTWAKYVEDVKSRISSGEEVNNLLVPLSRHSTLPELQAFVKLFRPKRVVPNTLDPRLLGLDWAYIDRVFASCLYSPQSTPTSTLRLRLGISLNDTLKAEDQNDCDVALKNLVGDGAADIAERWADQGKLLKKLKYIRSHLGREENDVIDRLLGVNIQEPSISRQPVTPFSADKGKSKETTSSPLYARVSEEDSDLDSDDERGRTAHKLFAGLAGIGSDDKENTWWVSSPITQVEDGEVDISNALGELSKKGHGVPVGNGAWRVNRLTPTSSPVQTNGPIQRQAMDRHQRRSQASSNQRIACSSKASPLPFTPMASRNLSRTTMAGKGKGHRLESPICITSSSSPDIPNTSHKDGSSPTRRAPTSTDFNPLTNNPLARDKSVFLSKPRALVFHPAELPSSITTKGKNKTTATSEKPPQQPLLNPPNMTSAVELFDDSKSFNASTPMKRKRLSSDASTPPPHISSKRQHQCSGSRNSAVAGPSGDPSMDAPTPEPVLVRSPSPRENARESLSPVPYVPNEKEMHHLRRLETARQLAITYPHLVAPSYPKKRERQLAQWNRRTRERVAAAVGGPNASLPIPTASSASGSGSSPEITAPKPASPQEERETVRLKPQRTIQSFETVHDEDEPSLDWNRSKQLADRIRQDIANGRRPAIPPLISAQSQSQSMETE</sequence>
<feature type="compositionally biased region" description="Polar residues" evidence="1">
    <location>
        <begin position="306"/>
        <end position="320"/>
    </location>
</feature>
<dbReference type="AlphaFoldDB" id="A0A9W8MZS5"/>
<feature type="region of interest" description="Disordered" evidence="1">
    <location>
        <begin position="564"/>
        <end position="684"/>
    </location>
</feature>
<name>A0A9W8MZS5_9AGAR</name>
<feature type="compositionally biased region" description="Polar residues" evidence="1">
    <location>
        <begin position="352"/>
        <end position="389"/>
    </location>
</feature>
<evidence type="ECO:0000313" key="3">
    <source>
        <dbReference type="EMBL" id="KAJ3515705.1"/>
    </source>
</evidence>
<protein>
    <recommendedName>
        <fullName evidence="2">DNA repair metallo-beta-lactamase domain-containing protein</fullName>
    </recommendedName>
</protein>
<feature type="region of interest" description="Disordered" evidence="1">
    <location>
        <begin position="282"/>
        <end position="390"/>
    </location>
</feature>
<feature type="compositionally biased region" description="Low complexity" evidence="1">
    <location>
        <begin position="595"/>
        <end position="604"/>
    </location>
</feature>
<evidence type="ECO:0000313" key="4">
    <source>
        <dbReference type="Proteomes" id="UP001148786"/>
    </source>
</evidence>
<evidence type="ECO:0000256" key="1">
    <source>
        <dbReference type="SAM" id="MobiDB-lite"/>
    </source>
</evidence>
<feature type="region of interest" description="Disordered" evidence="1">
    <location>
        <begin position="409"/>
        <end position="532"/>
    </location>
</feature>
<feature type="compositionally biased region" description="Polar residues" evidence="1">
    <location>
        <begin position="282"/>
        <end position="294"/>
    </location>
</feature>
<keyword evidence="4" id="KW-1185">Reference proteome</keyword>
<feature type="region of interest" description="Disordered" evidence="1">
    <location>
        <begin position="178"/>
        <end position="215"/>
    </location>
</feature>
<dbReference type="Proteomes" id="UP001148786">
    <property type="component" value="Unassembled WGS sequence"/>
</dbReference>